<gene>
    <name evidence="1" type="ORF">SAMN02744124_02501</name>
</gene>
<dbReference type="Proteomes" id="UP000192939">
    <property type="component" value="Unassembled WGS sequence"/>
</dbReference>
<comment type="caution">
    <text evidence="1">The sequence shown here is derived from an EMBL/GenBank/DDBJ whole genome shotgun (WGS) entry which is preliminary data.</text>
</comment>
<name>A0ABY1LYG5_9BACL</name>
<dbReference type="RefSeq" id="WP_085279129.1">
    <property type="nucleotide sequence ID" value="NZ_FXAE01000024.1"/>
</dbReference>
<proteinExistence type="predicted"/>
<keyword evidence="2" id="KW-1185">Reference proteome</keyword>
<evidence type="ECO:0000313" key="1">
    <source>
        <dbReference type="EMBL" id="SMF33539.1"/>
    </source>
</evidence>
<dbReference type="EMBL" id="FXAE01000024">
    <property type="protein sequence ID" value="SMF33539.1"/>
    <property type="molecule type" value="Genomic_DNA"/>
</dbReference>
<reference evidence="1 2" key="1">
    <citation type="submission" date="2017-04" db="EMBL/GenBank/DDBJ databases">
        <authorList>
            <person name="Varghese N."/>
            <person name="Submissions S."/>
        </authorList>
    </citation>
    <scope>NUCLEOTIDE SEQUENCE [LARGE SCALE GENOMIC DNA]</scope>
    <source>
        <strain evidence="1 2">J12</strain>
    </source>
</reference>
<accession>A0ABY1LYG5</accession>
<organism evidence="1 2">
    <name type="scientific">Paenibacillus barengoltzii J12</name>
    <dbReference type="NCBI Taxonomy" id="935846"/>
    <lineage>
        <taxon>Bacteria</taxon>
        <taxon>Bacillati</taxon>
        <taxon>Bacillota</taxon>
        <taxon>Bacilli</taxon>
        <taxon>Bacillales</taxon>
        <taxon>Paenibacillaceae</taxon>
        <taxon>Paenibacillus</taxon>
    </lineage>
</organism>
<evidence type="ECO:0000313" key="2">
    <source>
        <dbReference type="Proteomes" id="UP000192939"/>
    </source>
</evidence>
<sequence>MTDFQELSNQIAQFKKQINSWRYAGELCLDEDELTSFSTALRKYQFTLDREDYDIAILVLAVNIAYYFYDDDGFWHHFSKVTGIENTEMTGRAIERTLRRYGKLSVQRYGPFRYVGAILEQCGISRRYIPSFTFILKELKRLYRGDRILELKYSDLIDFLKDFNCAKYLKEFLLDEEGARLTLQVLRIIKMYEEGVINKDELASLDGFRPGFWDEVLKHYRVIPQERKADVFYNKPALRLDLSGHVLELFFPSRSFIDGMEDRERFSYPVTKLDNASELQEKYCGRVAREGGQALYWEIPGWLPKGLPVLFDCNKRTMIPGNLTIYPGMYYLLAPAEYVVPEDKVVSFLGELKLSLNSKYYIYKITLNYGDKLSHLKIASKPEASRVFIQFKNPEMYSFPFYDGHVDIFVGDMPDLEVSDFGPIKNNTVGLFYDFGRIKGRIRNEEDLHLLKGKIKANLPLKGRIWSEVIVRNSWEREQRLASELLFYVVPYIKIKGYDRFFGFGVKPTLQIEKSTNLNLIMDGATVEGDKYTFSARSRVVEGKIMINEDTIEFQIPLKRVGILDENGRVLRYIEQSELAGRRFVFVGPPKTELHLHFQNDQNLTFHLDDKGRAFVKGELLQTDSIGKKGGVPLYGEIGAELFPLGCWLIDSESIFSIPDISGLAGSAALNELLQLVSLIKKGPLQQKIQIKKLPEITKTFNNKLREFFCCAQVFDETVFVMESKVINWIEILEDGPLKSILEAYRLGQWREELSSCQIFLPKVERWAETLGKHMKNFSPDQLYETLREWAAEVNAHRFVGISSSLGKLDYGQALTHAWVSYQKYNVLDALGRLNDVSEECPGLTGYLSKFLKVIIYVRQARFRQAKSLMEPLNPEPAEMSELHSLLQTLVHTLNGEIMTTDYKGWQNNNVKLLLKILPLTREDHTLLDGYHTYLCNGDIGVIVRCSEDWLYNWLLLCLLEDDDPLAAEIASSLLNLVATIPPSLEKGTIMEKVNNRLKRS</sequence>
<protein>
    <submittedName>
        <fullName evidence="1">Uncharacterized protein</fullName>
    </submittedName>
</protein>